<reference evidence="2 3" key="1">
    <citation type="submission" date="2017-11" db="EMBL/GenBank/DDBJ databases">
        <title>Complete genome of a free-living desiccation-tolerant cyanobacterium and its photosynthetic adaptation to extreme terrestrial habitat.</title>
        <authorList>
            <person name="Shang J."/>
        </authorList>
    </citation>
    <scope>NUCLEOTIDE SEQUENCE [LARGE SCALE GENOMIC DNA]</scope>
    <source>
        <strain evidence="2 3">CCNUN1</strain>
    </source>
</reference>
<evidence type="ECO:0000313" key="3">
    <source>
        <dbReference type="Proteomes" id="UP000232003"/>
    </source>
</evidence>
<proteinExistence type="predicted"/>
<organism evidence="2 3">
    <name type="scientific">Nostoc flagelliforme CCNUN1</name>
    <dbReference type="NCBI Taxonomy" id="2038116"/>
    <lineage>
        <taxon>Bacteria</taxon>
        <taxon>Bacillati</taxon>
        <taxon>Cyanobacteriota</taxon>
        <taxon>Cyanophyceae</taxon>
        <taxon>Nostocales</taxon>
        <taxon>Nostocaceae</taxon>
        <taxon>Nostoc</taxon>
    </lineage>
</organism>
<evidence type="ECO:0000313" key="2">
    <source>
        <dbReference type="EMBL" id="AUB41317.1"/>
    </source>
</evidence>
<sequence>MERGSKDKLHITLTHQLSRWEVGNGDAEEQKNNNRHTQ</sequence>
<keyword evidence="3" id="KW-1185">Reference proteome</keyword>
<accession>A0A2K8T0U4</accession>
<name>A0A2K8T0U4_9NOSO</name>
<protein>
    <submittedName>
        <fullName evidence="2">Uncharacterized protein</fullName>
    </submittedName>
</protein>
<gene>
    <name evidence="2" type="ORF">COO91_07365</name>
</gene>
<dbReference type="AlphaFoldDB" id="A0A2K8T0U4"/>
<dbReference type="EMBL" id="CP024785">
    <property type="protein sequence ID" value="AUB41317.1"/>
    <property type="molecule type" value="Genomic_DNA"/>
</dbReference>
<evidence type="ECO:0000256" key="1">
    <source>
        <dbReference type="SAM" id="MobiDB-lite"/>
    </source>
</evidence>
<feature type="region of interest" description="Disordered" evidence="1">
    <location>
        <begin position="17"/>
        <end position="38"/>
    </location>
</feature>
<dbReference type="Proteomes" id="UP000232003">
    <property type="component" value="Chromosome"/>
</dbReference>
<dbReference type="KEGG" id="nfl:COO91_07365"/>